<keyword evidence="2" id="KW-1185">Reference proteome</keyword>
<proteinExistence type="predicted"/>
<comment type="caution">
    <text evidence="1">The sequence shown here is derived from an EMBL/GenBank/DDBJ whole genome shotgun (WGS) entry which is preliminary data.</text>
</comment>
<sequence length="65" mass="6937">MTSPASAPAPTPSGIRRIVAASLIGTTIEWYDNSSDQCYDLPIRGISAIEVSTEPARVDGVPDRY</sequence>
<accession>A0ABQ3NMU1</accession>
<evidence type="ECO:0000313" key="1">
    <source>
        <dbReference type="EMBL" id="GHI14095.1"/>
    </source>
</evidence>
<dbReference type="Proteomes" id="UP000660554">
    <property type="component" value="Unassembled WGS sequence"/>
</dbReference>
<evidence type="ECO:0000313" key="2">
    <source>
        <dbReference type="Proteomes" id="UP000660554"/>
    </source>
</evidence>
<protein>
    <submittedName>
        <fullName evidence="1">Uncharacterized protein</fullName>
    </submittedName>
</protein>
<name>A0ABQ3NMU1_STRVG</name>
<organism evidence="1 2">
    <name type="scientific">Streptomyces virginiae</name>
    <name type="common">Streptomyces cinnamonensis</name>
    <dbReference type="NCBI Taxonomy" id="1961"/>
    <lineage>
        <taxon>Bacteria</taxon>
        <taxon>Bacillati</taxon>
        <taxon>Actinomycetota</taxon>
        <taxon>Actinomycetes</taxon>
        <taxon>Kitasatosporales</taxon>
        <taxon>Streptomycetaceae</taxon>
        <taxon>Streptomyces</taxon>
    </lineage>
</organism>
<dbReference type="EMBL" id="BNDV01000008">
    <property type="protein sequence ID" value="GHI14095.1"/>
    <property type="molecule type" value="Genomic_DNA"/>
</dbReference>
<reference evidence="2" key="1">
    <citation type="submission" date="2020-09" db="EMBL/GenBank/DDBJ databases">
        <title>Whole genome shotgun sequence of Streptomyces cinnamonensis NBRC 15873.</title>
        <authorList>
            <person name="Komaki H."/>
            <person name="Tamura T."/>
        </authorList>
    </citation>
    <scope>NUCLEOTIDE SEQUENCE [LARGE SCALE GENOMIC DNA]</scope>
    <source>
        <strain evidence="2">NBRC 15873</strain>
    </source>
</reference>
<gene>
    <name evidence="1" type="ORF">Scinn_35580</name>
</gene>